<evidence type="ECO:0000313" key="2">
    <source>
        <dbReference type="Proteomes" id="UP000814128"/>
    </source>
</evidence>
<comment type="caution">
    <text evidence="1">The sequence shown here is derived from an EMBL/GenBank/DDBJ whole genome shotgun (WGS) entry which is preliminary data.</text>
</comment>
<keyword evidence="2" id="KW-1185">Reference proteome</keyword>
<reference evidence="1" key="2">
    <citation type="journal article" date="2022" name="New Phytol.">
        <title>Evolutionary transition to the ectomycorrhizal habit in the genomes of a hyperdiverse lineage of mushroom-forming fungi.</title>
        <authorList>
            <person name="Looney B."/>
            <person name="Miyauchi S."/>
            <person name="Morin E."/>
            <person name="Drula E."/>
            <person name="Courty P.E."/>
            <person name="Kohler A."/>
            <person name="Kuo A."/>
            <person name="LaButti K."/>
            <person name="Pangilinan J."/>
            <person name="Lipzen A."/>
            <person name="Riley R."/>
            <person name="Andreopoulos W."/>
            <person name="He G."/>
            <person name="Johnson J."/>
            <person name="Nolan M."/>
            <person name="Tritt A."/>
            <person name="Barry K.W."/>
            <person name="Grigoriev I.V."/>
            <person name="Nagy L.G."/>
            <person name="Hibbett D."/>
            <person name="Henrissat B."/>
            <person name="Matheny P.B."/>
            <person name="Labbe J."/>
            <person name="Martin F.M."/>
        </authorList>
    </citation>
    <scope>NUCLEOTIDE SEQUENCE</scope>
    <source>
        <strain evidence="1">EC-137</strain>
    </source>
</reference>
<accession>A0ACB8QD98</accession>
<evidence type="ECO:0000313" key="1">
    <source>
        <dbReference type="EMBL" id="KAI0029612.1"/>
    </source>
</evidence>
<gene>
    <name evidence="1" type="ORF">K488DRAFT_56018</name>
</gene>
<sequence>IKFFLQKDVPDAENLHEQVRALGGSVEEKIPRAGYVLIVPGSAEGERLRMCWDKNQERPERYFVPYTFVEACKTAGTLIRQLFIENGQPLRFHLDPSIANPNTRLALSQRIAHSGGDPTANSETARVILGDQYSDSFQRLVHRYQSVQDKYVESFQWVKKCIDKGTVTFTPVVYKNPGGRRPGEERQQFSEQDEMHLCQWIAEKIPYKETGGRTGNRLYIQLVERASDPSYAWVSRHTWQSWRERYKKNATRLDAIIANIVEERKPALGEKGQYGYVRKPEEKASSRSRNRRKKLSTTETHFAPHGMPHPGAMPPMLAHPPPHMYPQLGPPMMPPPHPDDLVRLGNGPLEHPHIPGPGLARVQRTESVESDPEWAIREGNHTQPNWAKRRYDGEEDGRQTKRARTDSALHVVDQSIQDIAREFRFTVEEVQQYYDKCGAMERTRARFNKMRQMLDALPDLD</sequence>
<organism evidence="1 2">
    <name type="scientific">Vararia minispora EC-137</name>
    <dbReference type="NCBI Taxonomy" id="1314806"/>
    <lineage>
        <taxon>Eukaryota</taxon>
        <taxon>Fungi</taxon>
        <taxon>Dikarya</taxon>
        <taxon>Basidiomycota</taxon>
        <taxon>Agaricomycotina</taxon>
        <taxon>Agaricomycetes</taxon>
        <taxon>Russulales</taxon>
        <taxon>Lachnocladiaceae</taxon>
        <taxon>Vararia</taxon>
    </lineage>
</organism>
<dbReference type="EMBL" id="MU273665">
    <property type="protein sequence ID" value="KAI0029612.1"/>
    <property type="molecule type" value="Genomic_DNA"/>
</dbReference>
<feature type="non-terminal residue" evidence="1">
    <location>
        <position position="1"/>
    </location>
</feature>
<protein>
    <submittedName>
        <fullName evidence="1">Uncharacterized protein</fullName>
    </submittedName>
</protein>
<name>A0ACB8QD98_9AGAM</name>
<reference evidence="1" key="1">
    <citation type="submission" date="2021-02" db="EMBL/GenBank/DDBJ databases">
        <authorList>
            <consortium name="DOE Joint Genome Institute"/>
            <person name="Ahrendt S."/>
            <person name="Looney B.P."/>
            <person name="Miyauchi S."/>
            <person name="Morin E."/>
            <person name="Drula E."/>
            <person name="Courty P.E."/>
            <person name="Chicoki N."/>
            <person name="Fauchery L."/>
            <person name="Kohler A."/>
            <person name="Kuo A."/>
            <person name="Labutti K."/>
            <person name="Pangilinan J."/>
            <person name="Lipzen A."/>
            <person name="Riley R."/>
            <person name="Andreopoulos W."/>
            <person name="He G."/>
            <person name="Johnson J."/>
            <person name="Barry K.W."/>
            <person name="Grigoriev I.V."/>
            <person name="Nagy L."/>
            <person name="Hibbett D."/>
            <person name="Henrissat B."/>
            <person name="Matheny P.B."/>
            <person name="Labbe J."/>
            <person name="Martin F."/>
        </authorList>
    </citation>
    <scope>NUCLEOTIDE SEQUENCE</scope>
    <source>
        <strain evidence="1">EC-137</strain>
    </source>
</reference>
<dbReference type="Proteomes" id="UP000814128">
    <property type="component" value="Unassembled WGS sequence"/>
</dbReference>
<proteinExistence type="predicted"/>